<comment type="caution">
    <text evidence="2">The sequence shown here is derived from an EMBL/GenBank/DDBJ whole genome shotgun (WGS) entry which is preliminary data.</text>
</comment>
<dbReference type="EMBL" id="FNND01000002">
    <property type="protein sequence ID" value="SDW44075.1"/>
    <property type="molecule type" value="Genomic_DNA"/>
</dbReference>
<dbReference type="InterPro" id="IPR036390">
    <property type="entry name" value="WH_DNA-bd_sf"/>
</dbReference>
<sequence>MFSDLDPILHSQLRLAIVSLLIAEEKADFARIKQATKATSGNISVQIQKLETAGYISVTKSFKDNYPNTEITLTHKGLLAFESYVEALKSYLVIDTNHS</sequence>
<dbReference type="GeneID" id="85016312"/>
<keyword evidence="3" id="KW-1185">Reference proteome</keyword>
<protein>
    <submittedName>
        <fullName evidence="2">Winged helix DNA-binding domain-containing protein</fullName>
    </submittedName>
</protein>
<reference evidence="2 3" key="1">
    <citation type="submission" date="2016-10" db="EMBL/GenBank/DDBJ databases">
        <authorList>
            <person name="Varghese N."/>
            <person name="Submissions S."/>
        </authorList>
    </citation>
    <scope>NUCLEOTIDE SEQUENCE [LARGE SCALE GENOMIC DNA]</scope>
    <source>
        <strain evidence="2 3">DSM 11449</strain>
    </source>
</reference>
<gene>
    <name evidence="2" type="ORF">SAMN05444420_102219</name>
</gene>
<dbReference type="RefSeq" id="WP_009640773.1">
    <property type="nucleotide sequence ID" value="NZ_CAJPRD010000019.1"/>
</dbReference>
<dbReference type="Gene3D" id="1.10.10.10">
    <property type="entry name" value="Winged helix-like DNA-binding domain superfamily/Winged helix DNA-binding domain"/>
    <property type="match status" value="1"/>
</dbReference>
<dbReference type="SUPFAM" id="SSF46785">
    <property type="entry name" value="Winged helix' DNA-binding domain"/>
    <property type="match status" value="1"/>
</dbReference>
<dbReference type="Pfam" id="PF13601">
    <property type="entry name" value="HTH_34"/>
    <property type="match status" value="1"/>
</dbReference>
<dbReference type="InterPro" id="IPR027395">
    <property type="entry name" value="WH_DNA-bd_dom"/>
</dbReference>
<dbReference type="GO" id="GO:0003677">
    <property type="term" value="F:DNA binding"/>
    <property type="evidence" value="ECO:0007669"/>
    <property type="project" value="UniProtKB-KW"/>
</dbReference>
<keyword evidence="2" id="KW-0238">DNA-binding</keyword>
<dbReference type="AlphaFoldDB" id="A0A1H2TK54"/>
<feature type="domain" description="Winged helix DNA-binding" evidence="1">
    <location>
        <begin position="13"/>
        <end position="92"/>
    </location>
</feature>
<dbReference type="OrthoDB" id="9800369at2"/>
<dbReference type="InterPro" id="IPR036388">
    <property type="entry name" value="WH-like_DNA-bd_sf"/>
</dbReference>
<evidence type="ECO:0000313" key="2">
    <source>
        <dbReference type="EMBL" id="SDW44075.1"/>
    </source>
</evidence>
<dbReference type="PANTHER" id="PTHR37318:SF1">
    <property type="entry name" value="BSL7504 PROTEIN"/>
    <property type="match status" value="1"/>
</dbReference>
<proteinExistence type="predicted"/>
<dbReference type="PANTHER" id="PTHR37318">
    <property type="entry name" value="BSL7504 PROTEIN"/>
    <property type="match status" value="1"/>
</dbReference>
<name>A0A1H2TK54_9FLAO</name>
<dbReference type="Proteomes" id="UP000182771">
    <property type="component" value="Unassembled WGS sequence"/>
</dbReference>
<organism evidence="2 3">
    <name type="scientific">Capnocytophaga granulosa</name>
    <dbReference type="NCBI Taxonomy" id="45242"/>
    <lineage>
        <taxon>Bacteria</taxon>
        <taxon>Pseudomonadati</taxon>
        <taxon>Bacteroidota</taxon>
        <taxon>Flavobacteriia</taxon>
        <taxon>Flavobacteriales</taxon>
        <taxon>Flavobacteriaceae</taxon>
        <taxon>Capnocytophaga</taxon>
    </lineage>
</organism>
<evidence type="ECO:0000259" key="1">
    <source>
        <dbReference type="Pfam" id="PF13601"/>
    </source>
</evidence>
<evidence type="ECO:0000313" key="3">
    <source>
        <dbReference type="Proteomes" id="UP000182771"/>
    </source>
</evidence>
<accession>A0A1H2TK54</accession>